<dbReference type="Proteomes" id="UP000250028">
    <property type="component" value="Unassembled WGS sequence"/>
</dbReference>
<keyword evidence="1" id="KW-0472">Membrane</keyword>
<evidence type="ECO:0000256" key="1">
    <source>
        <dbReference type="SAM" id="Phobius"/>
    </source>
</evidence>
<feature type="transmembrane region" description="Helical" evidence="1">
    <location>
        <begin position="17"/>
        <end position="37"/>
    </location>
</feature>
<name>A0A2Y8ZUN8_9MICO</name>
<dbReference type="EMBL" id="UESZ01000001">
    <property type="protein sequence ID" value="SSA35216.1"/>
    <property type="molecule type" value="Genomic_DNA"/>
</dbReference>
<protein>
    <submittedName>
        <fullName evidence="2">Uncharacterized protein</fullName>
    </submittedName>
</protein>
<keyword evidence="1" id="KW-1133">Transmembrane helix</keyword>
<keyword evidence="3" id="KW-1185">Reference proteome</keyword>
<sequence>MSVPPGQIRRIARMFRWYILAGAAVVVVCAIGFWVLLLTSGRTFHGTGATGSAVTIVGSASGPARLQIYTDRPATTECTPNQPGVYFYPADLLAGVGQASTSLQHDGRSWYYAGYLTDGWRAGQTVTCPASDGQQVLLSVDGAATWRPYALGLTGGSIILMLGAAVFVALGRDAR</sequence>
<organism evidence="2 3">
    <name type="scientific">Branchiibius hedensis</name>
    <dbReference type="NCBI Taxonomy" id="672460"/>
    <lineage>
        <taxon>Bacteria</taxon>
        <taxon>Bacillati</taxon>
        <taxon>Actinomycetota</taxon>
        <taxon>Actinomycetes</taxon>
        <taxon>Micrococcales</taxon>
        <taxon>Dermacoccaceae</taxon>
        <taxon>Branchiibius</taxon>
    </lineage>
</organism>
<dbReference type="AlphaFoldDB" id="A0A2Y8ZUN8"/>
<gene>
    <name evidence="2" type="ORF">SAMN04489750_2566</name>
</gene>
<evidence type="ECO:0000313" key="3">
    <source>
        <dbReference type="Proteomes" id="UP000250028"/>
    </source>
</evidence>
<reference evidence="3" key="1">
    <citation type="submission" date="2016-10" db="EMBL/GenBank/DDBJ databases">
        <authorList>
            <person name="Varghese N."/>
            <person name="Submissions S."/>
        </authorList>
    </citation>
    <scope>NUCLEOTIDE SEQUENCE [LARGE SCALE GENOMIC DNA]</scope>
    <source>
        <strain evidence="3">DSM 22951</strain>
    </source>
</reference>
<keyword evidence="1" id="KW-0812">Transmembrane</keyword>
<evidence type="ECO:0000313" key="2">
    <source>
        <dbReference type="EMBL" id="SSA35216.1"/>
    </source>
</evidence>
<feature type="transmembrane region" description="Helical" evidence="1">
    <location>
        <begin position="149"/>
        <end position="170"/>
    </location>
</feature>
<accession>A0A2Y8ZUN8</accession>
<proteinExistence type="predicted"/>
<dbReference type="RefSeq" id="WP_109686346.1">
    <property type="nucleotide sequence ID" value="NZ_QGDN01000001.1"/>
</dbReference>